<dbReference type="AlphaFoldDB" id="A0A7T4T9D8"/>
<accession>A0A7T4T9D8</accession>
<reference evidence="1 2" key="1">
    <citation type="submission" date="2020-12" db="EMBL/GenBank/DDBJ databases">
        <title>FDA dAtabase for Regulatory Grade micrObial Sequences (FDA-ARGOS): Supporting development and validation of Infectious Disease Dx tests.</title>
        <authorList>
            <person name="Nelson B."/>
            <person name="Plummer A."/>
            <person name="Tallon L."/>
            <person name="Sadzewicz L."/>
            <person name="Zhao X."/>
            <person name="Boylan J."/>
            <person name="Ott S."/>
            <person name="Bowen H."/>
            <person name="Vavikolanu K."/>
            <person name="Mehta A."/>
            <person name="Aluvathingal J."/>
            <person name="Nadendla S."/>
            <person name="Myers T."/>
            <person name="Yan Y."/>
            <person name="Sichtig H."/>
        </authorList>
    </citation>
    <scope>NUCLEOTIDE SEQUENCE [LARGE SCALE GENOMIC DNA]</scope>
    <source>
        <strain evidence="1 2">FDAARGOS_1049</strain>
    </source>
</reference>
<protein>
    <submittedName>
        <fullName evidence="1">ATP-binding protein</fullName>
    </submittedName>
</protein>
<keyword evidence="1" id="KW-0547">Nucleotide-binding</keyword>
<name>A0A7T4T9D8_9BURK</name>
<dbReference type="RefSeq" id="WP_042323020.1">
    <property type="nucleotide sequence ID" value="NZ_CP066075.1"/>
</dbReference>
<keyword evidence="1" id="KW-0067">ATP-binding</keyword>
<evidence type="ECO:0000313" key="1">
    <source>
        <dbReference type="EMBL" id="QQC64383.1"/>
    </source>
</evidence>
<dbReference type="EMBL" id="CP066075">
    <property type="protein sequence ID" value="QQC64383.1"/>
    <property type="molecule type" value="Genomic_DNA"/>
</dbReference>
<keyword evidence="2" id="KW-1185">Reference proteome</keyword>
<organism evidence="1 2">
    <name type="scientific">Paraburkholderia ginsengisoli</name>
    <dbReference type="NCBI Taxonomy" id="311231"/>
    <lineage>
        <taxon>Bacteria</taxon>
        <taxon>Pseudomonadati</taxon>
        <taxon>Pseudomonadota</taxon>
        <taxon>Betaproteobacteria</taxon>
        <taxon>Burkholderiales</taxon>
        <taxon>Burkholderiaceae</taxon>
        <taxon>Paraburkholderia</taxon>
    </lineage>
</organism>
<sequence>MPKTTDISDMQRVFYRPIEAAIRWSGLVRYESRILATLGPRKLPEPDDFPRWPALRLNTERLFDAMANGDLPYGRCGITSDDPLLLDDPALTIRHVDLKAWMARFYPDQKPEFLFDALERHLHPSLNLDVVHILLAEHESLNLQLAERTRAWESLHAQHQVLNAEHKAALALKQQHREPGPRSHTTYLNIIAGLLTLMLSQSPSGRPYSSFSSQESIINALIAHFGNALGISQSTLENKFAEAKRRFHSG</sequence>
<evidence type="ECO:0000313" key="2">
    <source>
        <dbReference type="Proteomes" id="UP000595610"/>
    </source>
</evidence>
<gene>
    <name evidence="1" type="ORF">I6I06_02510</name>
</gene>
<dbReference type="KEGG" id="pgis:I6I06_02510"/>
<dbReference type="Proteomes" id="UP000595610">
    <property type="component" value="Chromosome 1"/>
</dbReference>
<dbReference type="GO" id="GO:0005524">
    <property type="term" value="F:ATP binding"/>
    <property type="evidence" value="ECO:0007669"/>
    <property type="project" value="UniProtKB-KW"/>
</dbReference>
<proteinExistence type="predicted"/>